<reference evidence="1 2" key="1">
    <citation type="submission" date="2018-06" db="EMBL/GenBank/DDBJ databases">
        <title>Genomic Encyclopedia of Type Strains, Phase IV (KMG-IV): sequencing the most valuable type-strain genomes for metagenomic binning, comparative biology and taxonomic classification.</title>
        <authorList>
            <person name="Goeker M."/>
        </authorList>
    </citation>
    <scope>NUCLEOTIDE SEQUENCE [LARGE SCALE GENOMIC DNA]</scope>
    <source>
        <strain evidence="1 2">DSM 26720</strain>
    </source>
</reference>
<dbReference type="AlphaFoldDB" id="A0A364K0B2"/>
<comment type="caution">
    <text evidence="1">The sequence shown here is derived from an EMBL/GenBank/DDBJ whole genome shotgun (WGS) entry which is preliminary data.</text>
</comment>
<dbReference type="RefSeq" id="WP_111574181.1">
    <property type="nucleotide sequence ID" value="NZ_JBHEEY010000001.1"/>
</dbReference>
<gene>
    <name evidence="1" type="ORF">C7374_101694</name>
</gene>
<dbReference type="EMBL" id="QLMK01000001">
    <property type="protein sequence ID" value="RAK34360.1"/>
    <property type="molecule type" value="Genomic_DNA"/>
</dbReference>
<evidence type="ECO:0000313" key="1">
    <source>
        <dbReference type="EMBL" id="RAK34360.1"/>
    </source>
</evidence>
<evidence type="ECO:0000313" key="2">
    <source>
        <dbReference type="Proteomes" id="UP000249453"/>
    </source>
</evidence>
<sequence length="170" mass="18869">MKKVTGDARREARVRLAFRLQMKHGLSAADVAEILGLTEKSYRNRLRRLKLESDNSFSPTETETALKRLQSELRKLIDGEELPDKSKAEALMALARAVKTVSELVSETKNQEPNEDVGATVSIGELRQVLARIDRRIEELAQKRAREILGGGIEAKANISGGERMADQSA</sequence>
<protein>
    <submittedName>
        <fullName evidence="1">Uncharacterized protein</fullName>
    </submittedName>
</protein>
<keyword evidence="2" id="KW-1185">Reference proteome</keyword>
<dbReference type="OrthoDB" id="8447033at2"/>
<organism evidence="1 2">
    <name type="scientific">Falsochrobactrum ovis</name>
    <dbReference type="NCBI Taxonomy" id="1293442"/>
    <lineage>
        <taxon>Bacteria</taxon>
        <taxon>Pseudomonadati</taxon>
        <taxon>Pseudomonadota</taxon>
        <taxon>Alphaproteobacteria</taxon>
        <taxon>Hyphomicrobiales</taxon>
        <taxon>Brucellaceae</taxon>
        <taxon>Falsochrobactrum</taxon>
    </lineage>
</organism>
<name>A0A364K0B2_9HYPH</name>
<accession>A0A364K0B2</accession>
<dbReference type="Proteomes" id="UP000249453">
    <property type="component" value="Unassembled WGS sequence"/>
</dbReference>
<proteinExistence type="predicted"/>